<dbReference type="EMBL" id="LOPU01000029">
    <property type="protein sequence ID" value="KTG08821.1"/>
    <property type="molecule type" value="Genomic_DNA"/>
</dbReference>
<sequence>MRLTRRGAAVLGVCVAGFAAAELYGSRSLNAVVFPGLVALVAAVVQLRSFDEPTVRRSVPDDGFVGETHRVTLELTTEGTPYSADVVDHVGEGLSRRTESKTETTVGGDAISYDVTYERRGERTLGPLTVVARDVFGLLETEFTCRGTDRVLVYPALRRVPGWARAELSGVHGIGLTEDRDEFSTIREYRHGDPMRDVHWRSSAKRDDLIVTEYSADEERRAVTLTAGGQPKRADAMAEAVASLAFALLDAGVPVTVSVPSGRAVAEPTARDRRRVLELLARTDGGPPPDTTADVIVRAERDVVRILVDDRETSFETLTEKKRAADGSGVEDREMGAKRAAEARSGGQQSMGETA</sequence>
<dbReference type="PANTHER" id="PTHR34351:SF1">
    <property type="entry name" value="SLR1927 PROTEIN"/>
    <property type="match status" value="1"/>
</dbReference>
<protein>
    <recommendedName>
        <fullName evidence="2">DUF58 domain-containing protein</fullName>
    </recommendedName>
</protein>
<proteinExistence type="predicted"/>
<evidence type="ECO:0000313" key="3">
    <source>
        <dbReference type="EMBL" id="KTG08821.1"/>
    </source>
</evidence>
<evidence type="ECO:0000313" key="4">
    <source>
        <dbReference type="Proteomes" id="UP000054387"/>
    </source>
</evidence>
<dbReference type="Pfam" id="PF01882">
    <property type="entry name" value="DUF58"/>
    <property type="match status" value="1"/>
</dbReference>
<comment type="caution">
    <text evidence="3">The sequence shown here is derived from an EMBL/GenBank/DDBJ whole genome shotgun (WGS) entry which is preliminary data.</text>
</comment>
<gene>
    <name evidence="3" type="ORF">AUR64_13460</name>
</gene>
<evidence type="ECO:0000256" key="1">
    <source>
        <dbReference type="SAM" id="MobiDB-lite"/>
    </source>
</evidence>
<dbReference type="STRING" id="1514971.AUR64_13460"/>
<reference evidence="3 4" key="1">
    <citation type="submission" date="2015-12" db="EMBL/GenBank/DDBJ databases">
        <title>Haloprofundus marisrubri gen. nov., sp. nov., an extremely halophilic archaeon isolated from the Discovery deep brine-seawater interface in the Red Sea.</title>
        <authorList>
            <person name="Zhang G."/>
            <person name="Stingl U."/>
            <person name="Rashid M."/>
        </authorList>
    </citation>
    <scope>NUCLEOTIDE SEQUENCE [LARGE SCALE GENOMIC DNA]</scope>
    <source>
        <strain evidence="3 4">SB9</strain>
    </source>
</reference>
<accession>A0A0W1R7E8</accession>
<dbReference type="OrthoDB" id="313155at2157"/>
<keyword evidence="4" id="KW-1185">Reference proteome</keyword>
<name>A0A0W1R7E8_9EURY</name>
<dbReference type="InterPro" id="IPR002881">
    <property type="entry name" value="DUF58"/>
</dbReference>
<organism evidence="3 4">
    <name type="scientific">Haloprofundus marisrubri</name>
    <dbReference type="NCBI Taxonomy" id="1514971"/>
    <lineage>
        <taxon>Archaea</taxon>
        <taxon>Methanobacteriati</taxon>
        <taxon>Methanobacteriota</taxon>
        <taxon>Stenosarchaea group</taxon>
        <taxon>Halobacteria</taxon>
        <taxon>Halobacteriales</taxon>
        <taxon>Haloferacaceae</taxon>
        <taxon>Haloprofundus</taxon>
    </lineage>
</organism>
<feature type="region of interest" description="Disordered" evidence="1">
    <location>
        <begin position="318"/>
        <end position="355"/>
    </location>
</feature>
<dbReference type="PANTHER" id="PTHR34351">
    <property type="entry name" value="SLR1927 PROTEIN-RELATED"/>
    <property type="match status" value="1"/>
</dbReference>
<feature type="compositionally biased region" description="Basic and acidic residues" evidence="1">
    <location>
        <begin position="318"/>
        <end position="342"/>
    </location>
</feature>
<dbReference type="AlphaFoldDB" id="A0A0W1R7E8"/>
<dbReference type="RefSeq" id="WP_058581973.1">
    <property type="nucleotide sequence ID" value="NZ_LOPU01000029.1"/>
</dbReference>
<dbReference type="Proteomes" id="UP000054387">
    <property type="component" value="Unassembled WGS sequence"/>
</dbReference>
<feature type="domain" description="DUF58" evidence="2">
    <location>
        <begin position="186"/>
        <end position="297"/>
    </location>
</feature>
<feature type="compositionally biased region" description="Polar residues" evidence="1">
    <location>
        <begin position="346"/>
        <end position="355"/>
    </location>
</feature>
<evidence type="ECO:0000259" key="2">
    <source>
        <dbReference type="Pfam" id="PF01882"/>
    </source>
</evidence>